<feature type="domain" description="Thiol:disulfide interchange protein DsbD N-terminal" evidence="2">
    <location>
        <begin position="33"/>
        <end position="140"/>
    </location>
</feature>
<dbReference type="Gene3D" id="2.60.40.1250">
    <property type="entry name" value="Thiol:disulfide interchange protein DsbD, N-terminal domain"/>
    <property type="match status" value="1"/>
</dbReference>
<keyword evidence="3" id="KW-0813">Transport</keyword>
<reference evidence="3 4" key="1">
    <citation type="submission" date="2019-02" db="EMBL/GenBank/DDBJ databases">
        <title>Pedobacter sp. RP-1-13 sp. nov., isolated from Arctic soil.</title>
        <authorList>
            <person name="Dahal R.H."/>
        </authorList>
    </citation>
    <scope>NUCLEOTIDE SEQUENCE [LARGE SCALE GENOMIC DNA]</scope>
    <source>
        <strain evidence="3 4">RP-1-13</strain>
    </source>
</reference>
<comment type="caution">
    <text evidence="3">The sequence shown here is derived from an EMBL/GenBank/DDBJ whole genome shotgun (WGS) entry which is preliminary data.</text>
</comment>
<keyword evidence="3" id="KW-0762">Sugar transport</keyword>
<proteinExistence type="predicted"/>
<dbReference type="InterPro" id="IPR036929">
    <property type="entry name" value="DsbDN_sf"/>
</dbReference>
<organism evidence="3 4">
    <name type="scientific">Pedobacter frigiditerrae</name>
    <dbReference type="NCBI Taxonomy" id="2530452"/>
    <lineage>
        <taxon>Bacteria</taxon>
        <taxon>Pseudomonadati</taxon>
        <taxon>Bacteroidota</taxon>
        <taxon>Sphingobacteriia</taxon>
        <taxon>Sphingobacteriales</taxon>
        <taxon>Sphingobacteriaceae</taxon>
        <taxon>Pedobacter</taxon>
    </lineage>
</organism>
<evidence type="ECO:0000313" key="3">
    <source>
        <dbReference type="EMBL" id="TCC93742.1"/>
    </source>
</evidence>
<dbReference type="RefSeq" id="WP_131551608.1">
    <property type="nucleotide sequence ID" value="NZ_SJSK01000001.1"/>
</dbReference>
<accession>A0A4R0N571</accession>
<dbReference type="Pfam" id="PF11412">
    <property type="entry name" value="DsbD_N"/>
    <property type="match status" value="1"/>
</dbReference>
<evidence type="ECO:0000256" key="1">
    <source>
        <dbReference type="SAM" id="SignalP"/>
    </source>
</evidence>
<evidence type="ECO:0000259" key="2">
    <source>
        <dbReference type="Pfam" id="PF11412"/>
    </source>
</evidence>
<keyword evidence="4" id="KW-1185">Reference proteome</keyword>
<dbReference type="OrthoDB" id="767251at2"/>
<dbReference type="InterPro" id="IPR028250">
    <property type="entry name" value="DsbDN"/>
</dbReference>
<name>A0A4R0N571_9SPHI</name>
<evidence type="ECO:0000313" key="4">
    <source>
        <dbReference type="Proteomes" id="UP000292884"/>
    </source>
</evidence>
<feature type="signal peptide" evidence="1">
    <location>
        <begin position="1"/>
        <end position="19"/>
    </location>
</feature>
<dbReference type="AlphaFoldDB" id="A0A4R0N571"/>
<gene>
    <name evidence="3" type="ORF">EZ428_02940</name>
</gene>
<dbReference type="EMBL" id="SJSK01000001">
    <property type="protein sequence ID" value="TCC93742.1"/>
    <property type="molecule type" value="Genomic_DNA"/>
</dbReference>
<sequence length="147" mass="16840">MKRIILFAVLIFAFTRVDAQLEQPVSWTYLAKKVNKNEATLYLKAKMQNRWHIYSLDVKGIPAKTSFSFSPSKDYILIGKTIAPKPVSKFDKILELNLTYFENEVVFAQRIKLNKTSTIVKGKVEFMACNDKKCLPSDEVAFSIPVK</sequence>
<feature type="chain" id="PRO_5020509627" evidence="1">
    <location>
        <begin position="20"/>
        <end position="147"/>
    </location>
</feature>
<dbReference type="Proteomes" id="UP000292884">
    <property type="component" value="Unassembled WGS sequence"/>
</dbReference>
<protein>
    <submittedName>
        <fullName evidence="3">Sugar transporter</fullName>
    </submittedName>
</protein>
<keyword evidence="1" id="KW-0732">Signal</keyword>